<dbReference type="AlphaFoldDB" id="A0AB34CHA3"/>
<evidence type="ECO:0000256" key="1">
    <source>
        <dbReference type="ARBA" id="ARBA00004561"/>
    </source>
</evidence>
<dbReference type="InterPro" id="IPR000259">
    <property type="entry name" value="Adhesion_dom_fimbrial"/>
</dbReference>
<feature type="chain" id="PRO_5044199287" evidence="4">
    <location>
        <begin position="30"/>
        <end position="179"/>
    </location>
</feature>
<comment type="subcellular location">
    <subcellularLocation>
        <location evidence="1">Fimbrium</location>
    </subcellularLocation>
</comment>
<gene>
    <name evidence="6" type="ORF">F3I20_22505</name>
</gene>
<dbReference type="RefSeq" id="WP_150015930.1">
    <property type="nucleotide sequence ID" value="NZ_VWVM01000030.1"/>
</dbReference>
<organism evidence="6 7">
    <name type="scientific">Candidatus Pantoea gossypiicola</name>
    <dbReference type="NCBI Taxonomy" id="2608008"/>
    <lineage>
        <taxon>Bacteria</taxon>
        <taxon>Pseudomonadati</taxon>
        <taxon>Pseudomonadota</taxon>
        <taxon>Gammaproteobacteria</taxon>
        <taxon>Enterobacterales</taxon>
        <taxon>Erwiniaceae</taxon>
        <taxon>Pantoea</taxon>
    </lineage>
</organism>
<dbReference type="InterPro" id="IPR036937">
    <property type="entry name" value="Adhesion_dom_fimbrial_sf"/>
</dbReference>
<reference evidence="6 7" key="1">
    <citation type="submission" date="2019-09" db="EMBL/GenBank/DDBJ databases">
        <title>Genomic diversity of phyloplane-associated Pantoea species in Pakistan cotton crop.</title>
        <authorList>
            <person name="Tufail M.R."/>
            <person name="Cook D.R."/>
        </authorList>
    </citation>
    <scope>NUCLEOTIDE SEQUENCE [LARGE SCALE GENOMIC DNA]</scope>
    <source>
        <strain evidence="6 7">B_8</strain>
    </source>
</reference>
<evidence type="ECO:0000313" key="7">
    <source>
        <dbReference type="Proteomes" id="UP000324255"/>
    </source>
</evidence>
<evidence type="ECO:0000256" key="3">
    <source>
        <dbReference type="ARBA" id="ARBA00023263"/>
    </source>
</evidence>
<dbReference type="GO" id="GO:0043709">
    <property type="term" value="P:cell adhesion involved in single-species biofilm formation"/>
    <property type="evidence" value="ECO:0007669"/>
    <property type="project" value="TreeGrafter"/>
</dbReference>
<comment type="similarity">
    <text evidence="2">Belongs to the fimbrial protein family.</text>
</comment>
<keyword evidence="4" id="KW-0732">Signal</keyword>
<name>A0AB34CHA3_9GAMM</name>
<dbReference type="GO" id="GO:0009289">
    <property type="term" value="C:pilus"/>
    <property type="evidence" value="ECO:0007669"/>
    <property type="project" value="UniProtKB-SubCell"/>
</dbReference>
<dbReference type="EMBL" id="VWVM01000030">
    <property type="protein sequence ID" value="KAA6118479.1"/>
    <property type="molecule type" value="Genomic_DNA"/>
</dbReference>
<dbReference type="SUPFAM" id="SSF49401">
    <property type="entry name" value="Bacterial adhesins"/>
    <property type="match status" value="1"/>
</dbReference>
<feature type="domain" description="Fimbrial-type adhesion" evidence="5">
    <location>
        <begin position="36"/>
        <end position="178"/>
    </location>
</feature>
<proteinExistence type="inferred from homology"/>
<evidence type="ECO:0000313" key="6">
    <source>
        <dbReference type="EMBL" id="KAA6118479.1"/>
    </source>
</evidence>
<evidence type="ECO:0000256" key="2">
    <source>
        <dbReference type="ARBA" id="ARBA00006671"/>
    </source>
</evidence>
<dbReference type="PANTHER" id="PTHR33420">
    <property type="entry name" value="FIMBRIAL SUBUNIT ELFA-RELATED"/>
    <property type="match status" value="1"/>
</dbReference>
<feature type="signal peptide" evidence="4">
    <location>
        <begin position="1"/>
        <end position="29"/>
    </location>
</feature>
<protein>
    <submittedName>
        <fullName evidence="6">Type 1 fimbrial protein</fullName>
    </submittedName>
</protein>
<dbReference type="Proteomes" id="UP000324255">
    <property type="component" value="Unassembled WGS sequence"/>
</dbReference>
<keyword evidence="7" id="KW-1185">Reference proteome</keyword>
<dbReference type="InterPro" id="IPR050263">
    <property type="entry name" value="Bact_Fimbrial_Adh_Pro"/>
</dbReference>
<dbReference type="Gene3D" id="2.60.40.1090">
    <property type="entry name" value="Fimbrial-type adhesion domain"/>
    <property type="match status" value="1"/>
</dbReference>
<dbReference type="Pfam" id="PF00419">
    <property type="entry name" value="Fimbrial"/>
    <property type="match status" value="1"/>
</dbReference>
<evidence type="ECO:0000259" key="5">
    <source>
        <dbReference type="Pfam" id="PF00419"/>
    </source>
</evidence>
<comment type="caution">
    <text evidence="6">The sequence shown here is derived from an EMBL/GenBank/DDBJ whole genome shotgun (WGS) entry which is preliminary data.</text>
</comment>
<keyword evidence="3" id="KW-0281">Fimbrium</keyword>
<sequence length="179" mass="18617">MQKMQKIRKTLTAVIPGVAFLAFALTAYAAGDTATITITGTVKNASCTLVQPEPVTLPPVDVRDFGGAAGKEVGQATMEIKLNNCTSDQSKLDIQVSGTGSGTVFSNTATDNPAGGVGIEVFDLDGLAFKTDGTSNADVQTREQDGSYDIKYTVKYVSTADTVTAGNVQSIVTVAFTYS</sequence>
<accession>A0AB34CHA3</accession>
<dbReference type="InterPro" id="IPR008966">
    <property type="entry name" value="Adhesion_dom_sf"/>
</dbReference>
<dbReference type="PANTHER" id="PTHR33420:SF14">
    <property type="entry name" value="TYPE 1 FIMBRIN D-MANNOSE SPECIFIC ADHESIN"/>
    <property type="match status" value="1"/>
</dbReference>
<evidence type="ECO:0000256" key="4">
    <source>
        <dbReference type="SAM" id="SignalP"/>
    </source>
</evidence>